<comment type="function">
    <text evidence="2 8">Catalyzes a trans-dehydration via an enolate intermediate.</text>
</comment>
<evidence type="ECO:0000256" key="11">
    <source>
        <dbReference type="PIRSR" id="PIRSR001399-3"/>
    </source>
</evidence>
<evidence type="ECO:0000256" key="9">
    <source>
        <dbReference type="PIRSR" id="PIRSR001399-1"/>
    </source>
</evidence>
<dbReference type="Pfam" id="PF01220">
    <property type="entry name" value="DHquinase_II"/>
    <property type="match status" value="1"/>
</dbReference>
<dbReference type="GO" id="GO:0008652">
    <property type="term" value="P:amino acid biosynthetic process"/>
    <property type="evidence" value="ECO:0007669"/>
    <property type="project" value="UniProtKB-KW"/>
</dbReference>
<comment type="similarity">
    <text evidence="4 8">Belongs to the type-II 3-dehydroquinase family.</text>
</comment>
<dbReference type="HAMAP" id="MF_00169">
    <property type="entry name" value="AroQ"/>
    <property type="match status" value="1"/>
</dbReference>
<dbReference type="GO" id="GO:0009423">
    <property type="term" value="P:chorismate biosynthetic process"/>
    <property type="evidence" value="ECO:0007669"/>
    <property type="project" value="UniProtKB-UniRule"/>
</dbReference>
<evidence type="ECO:0000256" key="4">
    <source>
        <dbReference type="ARBA" id="ARBA00011037"/>
    </source>
</evidence>
<dbReference type="InterPro" id="IPR001874">
    <property type="entry name" value="DHquinase_II"/>
</dbReference>
<dbReference type="CDD" id="cd00466">
    <property type="entry name" value="DHQase_II"/>
    <property type="match status" value="1"/>
</dbReference>
<evidence type="ECO:0000256" key="8">
    <source>
        <dbReference type="HAMAP-Rule" id="MF_00169"/>
    </source>
</evidence>
<feature type="binding site" evidence="8 10">
    <location>
        <position position="75"/>
    </location>
    <ligand>
        <name>substrate</name>
    </ligand>
</feature>
<feature type="binding site" evidence="8 10">
    <location>
        <position position="81"/>
    </location>
    <ligand>
        <name>substrate</name>
    </ligand>
</feature>
<dbReference type="GO" id="GO:0019631">
    <property type="term" value="P:quinate catabolic process"/>
    <property type="evidence" value="ECO:0007669"/>
    <property type="project" value="TreeGrafter"/>
</dbReference>
<feature type="site" description="Transition state stabilizer" evidence="8 11">
    <location>
        <position position="18"/>
    </location>
</feature>
<comment type="catalytic activity">
    <reaction evidence="1 8">
        <text>3-dehydroquinate = 3-dehydroshikimate + H2O</text>
        <dbReference type="Rhea" id="RHEA:21096"/>
        <dbReference type="ChEBI" id="CHEBI:15377"/>
        <dbReference type="ChEBI" id="CHEBI:16630"/>
        <dbReference type="ChEBI" id="CHEBI:32364"/>
        <dbReference type="EC" id="4.2.1.10"/>
    </reaction>
</comment>
<dbReference type="PIRSF" id="PIRSF001399">
    <property type="entry name" value="DHquinase_II"/>
    <property type="match status" value="1"/>
</dbReference>
<evidence type="ECO:0000256" key="7">
    <source>
        <dbReference type="ARBA" id="ARBA00023239"/>
    </source>
</evidence>
<evidence type="ECO:0000256" key="5">
    <source>
        <dbReference type="ARBA" id="ARBA00011193"/>
    </source>
</evidence>
<dbReference type="RefSeq" id="WP_204431599.1">
    <property type="nucleotide sequence ID" value="NZ_ARXL01000024.1"/>
</dbReference>
<keyword evidence="7 8" id="KW-0456">Lyase</keyword>
<feature type="binding site" evidence="8 10">
    <location>
        <position position="112"/>
    </location>
    <ligand>
        <name>substrate</name>
    </ligand>
</feature>
<dbReference type="EC" id="4.2.1.10" evidence="6 8"/>
<evidence type="ECO:0000256" key="2">
    <source>
        <dbReference type="ARBA" id="ARBA00003924"/>
    </source>
</evidence>
<protein>
    <recommendedName>
        <fullName evidence="6 8">3-dehydroquinate dehydratase</fullName>
        <shortName evidence="8">3-dehydroquinase</shortName>
        <ecNumber evidence="6 8">4.2.1.10</ecNumber>
    </recommendedName>
    <alternativeName>
        <fullName evidence="8">Type II DHQase</fullName>
    </alternativeName>
</protein>
<organism evidence="12 13">
    <name type="scientific">Alloalcanivorax marinus</name>
    <dbReference type="NCBI Taxonomy" id="1177169"/>
    <lineage>
        <taxon>Bacteria</taxon>
        <taxon>Pseudomonadati</taxon>
        <taxon>Pseudomonadota</taxon>
        <taxon>Gammaproteobacteria</taxon>
        <taxon>Oceanospirillales</taxon>
        <taxon>Alcanivoracaceae</taxon>
        <taxon>Alloalcanivorax</taxon>
    </lineage>
</organism>
<evidence type="ECO:0000256" key="6">
    <source>
        <dbReference type="ARBA" id="ARBA00012060"/>
    </source>
</evidence>
<dbReference type="NCBIfam" id="NF003806">
    <property type="entry name" value="PRK05395.1-3"/>
    <property type="match status" value="1"/>
</dbReference>
<feature type="active site" description="Proton donor" evidence="8 9">
    <location>
        <position position="101"/>
    </location>
</feature>
<dbReference type="PROSITE" id="PS01029">
    <property type="entry name" value="DEHYDROQUINASE_II"/>
    <property type="match status" value="1"/>
</dbReference>
<comment type="pathway">
    <text evidence="3 8">Metabolic intermediate biosynthesis; chorismate biosynthesis; chorismate from D-erythrose 4-phosphate and phosphoenolpyruvate: step 3/7.</text>
</comment>
<evidence type="ECO:0000313" key="12">
    <source>
        <dbReference type="EMBL" id="MCC4307176.1"/>
    </source>
</evidence>
<evidence type="ECO:0000256" key="1">
    <source>
        <dbReference type="ARBA" id="ARBA00001864"/>
    </source>
</evidence>
<dbReference type="GO" id="GO:0009073">
    <property type="term" value="P:aromatic amino acid family biosynthetic process"/>
    <property type="evidence" value="ECO:0007669"/>
    <property type="project" value="UniProtKB-KW"/>
</dbReference>
<keyword evidence="8" id="KW-0028">Amino-acid biosynthesis</keyword>
<dbReference type="NCBIfam" id="NF003804">
    <property type="entry name" value="PRK05395.1-1"/>
    <property type="match status" value="1"/>
</dbReference>
<dbReference type="InterPro" id="IPR036441">
    <property type="entry name" value="DHquinase_II_sf"/>
</dbReference>
<sequence>MASILVLHGPNLNLLGQREPDKYGHTTLAAIDRDLQQRATAAGHRLEHLQSNAEYQLIERIHAARTDGTDFILFNPAAFTHTSVALRDALLAVALPFIEVHLSNVHAREPFRQHSYFSDIAEGVICGLGAAGYQLALTAALEHLDQAQD</sequence>
<evidence type="ECO:0000256" key="10">
    <source>
        <dbReference type="PIRSR" id="PIRSR001399-2"/>
    </source>
</evidence>
<dbReference type="SUPFAM" id="SSF52304">
    <property type="entry name" value="Type II 3-dehydroquinate dehydratase"/>
    <property type="match status" value="1"/>
</dbReference>
<gene>
    <name evidence="8 12" type="primary">aroQ</name>
    <name evidence="12" type="ORF">LL252_01215</name>
</gene>
<keyword evidence="8" id="KW-0057">Aromatic amino acid biosynthesis</keyword>
<reference evidence="12" key="1">
    <citation type="submission" date="2021-10" db="EMBL/GenBank/DDBJ databases">
        <title>The diversity and Nitrogen Metabolism of Culturable Nitrate-Utilizing Bacteria Within the Oxygen Minimum Zone of the Changjiang (Yangtze River)Estuary.</title>
        <authorList>
            <person name="Zhang D."/>
            <person name="Zheng J."/>
            <person name="Liu S."/>
            <person name="He W."/>
        </authorList>
    </citation>
    <scope>NUCLEOTIDE SEQUENCE</scope>
    <source>
        <strain evidence="12">FXH-223</strain>
    </source>
</reference>
<name>A0A9Q3UHC2_9GAMM</name>
<dbReference type="NCBIfam" id="TIGR01088">
    <property type="entry name" value="aroQ"/>
    <property type="match status" value="1"/>
</dbReference>
<evidence type="ECO:0000313" key="13">
    <source>
        <dbReference type="Proteomes" id="UP001108027"/>
    </source>
</evidence>
<dbReference type="NCBIfam" id="NF003805">
    <property type="entry name" value="PRK05395.1-2"/>
    <property type="match status" value="1"/>
</dbReference>
<feature type="active site" description="Proton acceptor" evidence="8 9">
    <location>
        <position position="23"/>
    </location>
</feature>
<dbReference type="Proteomes" id="UP001108027">
    <property type="component" value="Unassembled WGS sequence"/>
</dbReference>
<comment type="caution">
    <text evidence="12">The sequence shown here is derived from an EMBL/GenBank/DDBJ whole genome shotgun (WGS) entry which is preliminary data.</text>
</comment>
<dbReference type="Gene3D" id="3.40.50.9100">
    <property type="entry name" value="Dehydroquinase, class II"/>
    <property type="match status" value="1"/>
</dbReference>
<dbReference type="PANTHER" id="PTHR21272">
    <property type="entry name" value="CATABOLIC 3-DEHYDROQUINASE"/>
    <property type="match status" value="1"/>
</dbReference>
<dbReference type="AlphaFoldDB" id="A0A9Q3UHC2"/>
<dbReference type="PANTHER" id="PTHR21272:SF3">
    <property type="entry name" value="CATABOLIC 3-DEHYDROQUINASE"/>
    <property type="match status" value="1"/>
</dbReference>
<dbReference type="GO" id="GO:0003855">
    <property type="term" value="F:3-dehydroquinate dehydratase activity"/>
    <property type="evidence" value="ECO:0007669"/>
    <property type="project" value="UniProtKB-UniRule"/>
</dbReference>
<feature type="binding site" evidence="8 10">
    <location>
        <position position="88"/>
    </location>
    <ligand>
        <name>substrate</name>
    </ligand>
</feature>
<feature type="binding site" evidence="8 10">
    <location>
        <begin position="102"/>
        <end position="103"/>
    </location>
    <ligand>
        <name>substrate</name>
    </ligand>
</feature>
<evidence type="ECO:0000256" key="3">
    <source>
        <dbReference type="ARBA" id="ARBA00004902"/>
    </source>
</evidence>
<accession>A0A9Q3UHC2</accession>
<keyword evidence="13" id="KW-1185">Reference proteome</keyword>
<comment type="subunit">
    <text evidence="5 8">Homododecamer.</text>
</comment>
<dbReference type="InterPro" id="IPR018509">
    <property type="entry name" value="DHquinase_II_CS"/>
</dbReference>
<dbReference type="EMBL" id="JAJGNA010000001">
    <property type="protein sequence ID" value="MCC4307176.1"/>
    <property type="molecule type" value="Genomic_DNA"/>
</dbReference>
<dbReference type="NCBIfam" id="NF003807">
    <property type="entry name" value="PRK05395.1-4"/>
    <property type="match status" value="1"/>
</dbReference>
<proteinExistence type="inferred from homology"/>